<dbReference type="EMBL" id="WKAE01000133">
    <property type="protein sequence ID" value="MCF5630350.1"/>
    <property type="molecule type" value="Genomic_DNA"/>
</dbReference>
<dbReference type="Proteomes" id="UP000814010">
    <property type="component" value="Unassembled WGS sequence"/>
</dbReference>
<evidence type="ECO:0000313" key="2">
    <source>
        <dbReference type="Proteomes" id="UP000814010"/>
    </source>
</evidence>
<reference evidence="1" key="1">
    <citation type="submission" date="2019-11" db="EMBL/GenBank/DDBJ databases">
        <title>Epiphytic Pseudomonas syringae from cherry orchards.</title>
        <authorList>
            <person name="Hulin M.T."/>
        </authorList>
    </citation>
    <scope>NUCLEOTIDE SEQUENCE</scope>
    <source>
        <strain evidence="1">PA-2-5E</strain>
    </source>
</reference>
<evidence type="ECO:0000313" key="1">
    <source>
        <dbReference type="EMBL" id="MCF5630350.1"/>
    </source>
</evidence>
<gene>
    <name evidence="1" type="ORF">GIV53_13720</name>
</gene>
<name>A0A9Q4A593_PSESX</name>
<protein>
    <submittedName>
        <fullName evidence="1">Uncharacterized protein</fullName>
    </submittedName>
</protein>
<proteinExistence type="predicted"/>
<dbReference type="AlphaFoldDB" id="A0A9Q4A593"/>
<organism evidence="1 2">
    <name type="scientific">Pseudomonas syringae</name>
    <dbReference type="NCBI Taxonomy" id="317"/>
    <lineage>
        <taxon>Bacteria</taxon>
        <taxon>Pseudomonadati</taxon>
        <taxon>Pseudomonadota</taxon>
        <taxon>Gammaproteobacteria</taxon>
        <taxon>Pseudomonadales</taxon>
        <taxon>Pseudomonadaceae</taxon>
        <taxon>Pseudomonas</taxon>
    </lineage>
</organism>
<sequence>MFNALPCYRRSAKFYDSPIARVFVLATGIWADYVAVDSAVQGAALSARSPRRFLFPHAGVFGQALCSGMLPFLSAVRGASIAAFGVCKTWQAQTISLVGGGIRLHIGVVFGTHLLATEQRTYLHKKLSAPSNACNGWRVTATLCTMRAGLNQAGSCLAPLNQRIKKCIDFRCQGWSLAWQVSGDFVLYSPFAMTHVTSSERSGREKGAASSGFFVSAYSLYRLAGRLAFSPSVEWGALHGRGRSSPVLMLLYIEAVPDASPRVQGAVLPCAAALRFRPINPPFFSRVTS</sequence>
<comment type="caution">
    <text evidence="1">The sequence shown here is derived from an EMBL/GenBank/DDBJ whole genome shotgun (WGS) entry which is preliminary data.</text>
</comment>
<accession>A0A9Q4A593</accession>